<evidence type="ECO:0000259" key="4">
    <source>
        <dbReference type="PROSITE" id="PS51016"/>
    </source>
</evidence>
<protein>
    <recommendedName>
        <fullName evidence="7">Rho GTPase-activating protein 39</fullName>
    </recommendedName>
</protein>
<dbReference type="SUPFAM" id="SSF48350">
    <property type="entry name" value="GTPase activation domain, GAP"/>
    <property type="match status" value="1"/>
</dbReference>
<name>A0A8R1HW29_CAEJA</name>
<dbReference type="OMA" id="HEFYDEC"/>
<dbReference type="AlphaFoldDB" id="A0A8R1HW29"/>
<dbReference type="Gene3D" id="1.25.40.530">
    <property type="entry name" value="MyTH4 domain"/>
    <property type="match status" value="1"/>
</dbReference>
<dbReference type="InterPro" id="IPR036020">
    <property type="entry name" value="WW_dom_sf"/>
</dbReference>
<reference evidence="6" key="1">
    <citation type="submission" date="2010-08" db="EMBL/GenBank/DDBJ databases">
        <authorList>
            <consortium name="Caenorhabditis japonica Sequencing Consortium"/>
            <person name="Wilson R.K."/>
        </authorList>
    </citation>
    <scope>NUCLEOTIDE SEQUENCE [LARGE SCALE GENOMIC DNA]</scope>
    <source>
        <strain evidence="6">DF5081</strain>
    </source>
</reference>
<evidence type="ECO:0000313" key="6">
    <source>
        <dbReference type="Proteomes" id="UP000005237"/>
    </source>
</evidence>
<dbReference type="Pfam" id="PF00784">
    <property type="entry name" value="MyTH4"/>
    <property type="match status" value="1"/>
</dbReference>
<feature type="domain" description="Rho-GAP" evidence="3">
    <location>
        <begin position="410"/>
        <end position="597"/>
    </location>
</feature>
<dbReference type="GO" id="GO:0007165">
    <property type="term" value="P:signal transduction"/>
    <property type="evidence" value="ECO:0007669"/>
    <property type="project" value="InterPro"/>
</dbReference>
<dbReference type="InterPro" id="IPR000857">
    <property type="entry name" value="MyTH4_dom"/>
</dbReference>
<evidence type="ECO:0000259" key="3">
    <source>
        <dbReference type="PROSITE" id="PS50238"/>
    </source>
</evidence>
<dbReference type="FunFam" id="2.20.70.10:FF:000022">
    <property type="entry name" value="Rho GTPase activating protein 39"/>
    <property type="match status" value="1"/>
</dbReference>
<feature type="region of interest" description="Disordered" evidence="1">
    <location>
        <begin position="182"/>
        <end position="262"/>
    </location>
</feature>
<dbReference type="PROSITE" id="PS50020">
    <property type="entry name" value="WW_DOMAIN_2"/>
    <property type="match status" value="1"/>
</dbReference>
<dbReference type="EnsemblMetazoa" id="CJA12514.1">
    <property type="protein sequence ID" value="CJA12514.1"/>
    <property type="gene ID" value="WBGene00131718"/>
</dbReference>
<dbReference type="Proteomes" id="UP000005237">
    <property type="component" value="Unassembled WGS sequence"/>
</dbReference>
<dbReference type="SMART" id="SM00456">
    <property type="entry name" value="WW"/>
    <property type="match status" value="2"/>
</dbReference>
<evidence type="ECO:0000313" key="5">
    <source>
        <dbReference type="EnsemblMetazoa" id="CJA12514.1"/>
    </source>
</evidence>
<feature type="region of interest" description="Disordered" evidence="1">
    <location>
        <begin position="1"/>
        <end position="22"/>
    </location>
</feature>
<dbReference type="GO" id="GO:0005096">
    <property type="term" value="F:GTPase activator activity"/>
    <property type="evidence" value="ECO:0007669"/>
    <property type="project" value="TreeGrafter"/>
</dbReference>
<dbReference type="CDD" id="cd00201">
    <property type="entry name" value="WW"/>
    <property type="match status" value="1"/>
</dbReference>
<sequence>MNGDENDGADTPSSSSNAEFPGVEWVEIVEPQSRQTMYANLVTGQCAWEPPPGAHVKTKHQNQWWELFDSNTGRYYYYNASSSVTKWQKPTAVGVDIIPLAKLQTLKENSDGTALKIRRTCETQTSPAVRRVAKNVPDQVYAQNISPEAGVVSFISGSQDSQNTINGMQDSFEWMSLDEDSALSEKTANGPPYGAFPTTASASSTLSHAPSSDSIPARSSRSASPPPAGRRSLFSSVNSTKGKNKGGWSKEPPKASLTQPDNKNLRKETFALFKLIQSYMGDRKSKGTPEQIALSFCEIATKKAENADEAIALLIQQLSGNERPDSLRRGWELLTILLAFVFPTEAISEKLNEFLNKNLDPIFDLPEVSTSYFSQQCVKRLSKVIARLKPTLGAIQETKVHIFRPPLFSASLEELMQMQSERCPDLKLPWLLTTLIELIYQAGGRMTEGIFRVAGDPDQLATARGQLDGWFAPKMHDANVPACLLKLWLRQLPVPLIIPSLYQRALGAADNPAEAIRIVDLLPGINRLVFVKVIALLQDLSREEVVLKTKMDTSNLAMVIAPNVLRCESEDPRVIFENTRREMSFLKILIINYDTAFIQNVR</sequence>
<dbReference type="Gene3D" id="1.10.555.10">
    <property type="entry name" value="Rho GTPase activation protein"/>
    <property type="match status" value="1"/>
</dbReference>
<feature type="domain" description="WW" evidence="2">
    <location>
        <begin position="65"/>
        <end position="92"/>
    </location>
</feature>
<dbReference type="InterPro" id="IPR000198">
    <property type="entry name" value="RhoGAP_dom"/>
</dbReference>
<dbReference type="PROSITE" id="PS50238">
    <property type="entry name" value="RHOGAP"/>
    <property type="match status" value="1"/>
</dbReference>
<dbReference type="PROSITE" id="PS51016">
    <property type="entry name" value="MYTH4"/>
    <property type="match status" value="1"/>
</dbReference>
<dbReference type="FunFam" id="1.25.40.530:FF:000021">
    <property type="entry name" value="Protein CBG15100"/>
    <property type="match status" value="1"/>
</dbReference>
<dbReference type="SMART" id="SM00139">
    <property type="entry name" value="MyTH4"/>
    <property type="match status" value="1"/>
</dbReference>
<dbReference type="GO" id="GO:0005856">
    <property type="term" value="C:cytoskeleton"/>
    <property type="evidence" value="ECO:0007669"/>
    <property type="project" value="InterPro"/>
</dbReference>
<evidence type="ECO:0000256" key="1">
    <source>
        <dbReference type="SAM" id="MobiDB-lite"/>
    </source>
</evidence>
<proteinExistence type="predicted"/>
<dbReference type="FunFam" id="1.10.555.10:FF:000045">
    <property type="entry name" value="RhoGAP domain containing protein"/>
    <property type="match status" value="1"/>
</dbReference>
<dbReference type="InterPro" id="IPR038185">
    <property type="entry name" value="MyTH4_dom_sf"/>
</dbReference>
<dbReference type="InterPro" id="IPR008936">
    <property type="entry name" value="Rho_GTPase_activation_prot"/>
</dbReference>
<accession>A0A8R1HW29</accession>
<feature type="domain" description="MyTH4" evidence="4">
    <location>
        <begin position="248"/>
        <end position="404"/>
    </location>
</feature>
<keyword evidence="6" id="KW-1185">Reference proteome</keyword>
<dbReference type="PANTHER" id="PTHR45876:SF8">
    <property type="entry name" value="FI04035P"/>
    <property type="match status" value="1"/>
</dbReference>
<evidence type="ECO:0008006" key="7">
    <source>
        <dbReference type="Google" id="ProtNLM"/>
    </source>
</evidence>
<dbReference type="SMART" id="SM00324">
    <property type="entry name" value="RhoGAP"/>
    <property type="match status" value="1"/>
</dbReference>
<dbReference type="InterPro" id="IPR001202">
    <property type="entry name" value="WW_dom"/>
</dbReference>
<dbReference type="Pfam" id="PF00620">
    <property type="entry name" value="RhoGAP"/>
    <property type="match status" value="1"/>
</dbReference>
<evidence type="ECO:0000259" key="2">
    <source>
        <dbReference type="PROSITE" id="PS50020"/>
    </source>
</evidence>
<dbReference type="GO" id="GO:0005737">
    <property type="term" value="C:cytoplasm"/>
    <property type="evidence" value="ECO:0007669"/>
    <property type="project" value="TreeGrafter"/>
</dbReference>
<feature type="compositionally biased region" description="Low complexity" evidence="1">
    <location>
        <begin position="198"/>
        <end position="223"/>
    </location>
</feature>
<dbReference type="PANTHER" id="PTHR45876">
    <property type="entry name" value="FI04035P"/>
    <property type="match status" value="1"/>
</dbReference>
<dbReference type="SUPFAM" id="SSF51045">
    <property type="entry name" value="WW domain"/>
    <property type="match status" value="1"/>
</dbReference>
<reference evidence="5" key="2">
    <citation type="submission" date="2022-06" db="UniProtKB">
        <authorList>
            <consortium name="EnsemblMetazoa"/>
        </authorList>
    </citation>
    <scope>IDENTIFICATION</scope>
    <source>
        <strain evidence="5">DF5081</strain>
    </source>
</reference>
<organism evidence="5 6">
    <name type="scientific">Caenorhabditis japonica</name>
    <dbReference type="NCBI Taxonomy" id="281687"/>
    <lineage>
        <taxon>Eukaryota</taxon>
        <taxon>Metazoa</taxon>
        <taxon>Ecdysozoa</taxon>
        <taxon>Nematoda</taxon>
        <taxon>Chromadorea</taxon>
        <taxon>Rhabditida</taxon>
        <taxon>Rhabditina</taxon>
        <taxon>Rhabditomorpha</taxon>
        <taxon>Rhabditoidea</taxon>
        <taxon>Rhabditidae</taxon>
        <taxon>Peloderinae</taxon>
        <taxon>Caenorhabditis</taxon>
    </lineage>
</organism>
<dbReference type="Gene3D" id="2.20.70.10">
    <property type="match status" value="1"/>
</dbReference>